<dbReference type="AlphaFoldDB" id="A0A512SW13"/>
<evidence type="ECO:0000256" key="1">
    <source>
        <dbReference type="SAM" id="Phobius"/>
    </source>
</evidence>
<keyword evidence="3" id="KW-1185">Reference proteome</keyword>
<comment type="caution">
    <text evidence="2">The sequence shown here is derived from an EMBL/GenBank/DDBJ whole genome shotgun (WGS) entry which is preliminary data.</text>
</comment>
<feature type="transmembrane region" description="Helical" evidence="1">
    <location>
        <begin position="42"/>
        <end position="59"/>
    </location>
</feature>
<keyword evidence="1" id="KW-0812">Transmembrane</keyword>
<dbReference type="OrthoDB" id="4843585at2"/>
<protein>
    <submittedName>
        <fullName evidence="2">Uncharacterized protein</fullName>
    </submittedName>
</protein>
<evidence type="ECO:0000313" key="2">
    <source>
        <dbReference type="EMBL" id="GEQ12149.1"/>
    </source>
</evidence>
<gene>
    <name evidence="2" type="ORF">KLO01_01960</name>
</gene>
<dbReference type="RefSeq" id="WP_147061685.1">
    <property type="nucleotide sequence ID" value="NZ_BAABDN010000001.1"/>
</dbReference>
<evidence type="ECO:0000313" key="3">
    <source>
        <dbReference type="Proteomes" id="UP000321793"/>
    </source>
</evidence>
<keyword evidence="1" id="KW-0472">Membrane</keyword>
<reference evidence="2 3" key="1">
    <citation type="submission" date="2019-07" db="EMBL/GenBank/DDBJ databases">
        <title>Whole genome shotgun sequence of Knoellia locipacati NBRC 109775.</title>
        <authorList>
            <person name="Hosoyama A."/>
            <person name="Uohara A."/>
            <person name="Ohji S."/>
            <person name="Ichikawa N."/>
        </authorList>
    </citation>
    <scope>NUCLEOTIDE SEQUENCE [LARGE SCALE GENOMIC DNA]</scope>
    <source>
        <strain evidence="2 3">NBRC 109775</strain>
    </source>
</reference>
<organism evidence="2 3">
    <name type="scientific">Knoellia locipacati</name>
    <dbReference type="NCBI Taxonomy" id="882824"/>
    <lineage>
        <taxon>Bacteria</taxon>
        <taxon>Bacillati</taxon>
        <taxon>Actinomycetota</taxon>
        <taxon>Actinomycetes</taxon>
        <taxon>Micrococcales</taxon>
        <taxon>Intrasporangiaceae</taxon>
        <taxon>Knoellia</taxon>
    </lineage>
</organism>
<accession>A0A512SW13</accession>
<sequence length="83" mass="9050">MTRRPDIRPRRKTSLSTGMLCVLGGLVALMLSRGRDGFDKGFFLGACIALMILGAYLLGSATFRKGTEDELGDDAWLPSRDGR</sequence>
<keyword evidence="1" id="KW-1133">Transmembrane helix</keyword>
<dbReference type="Proteomes" id="UP000321793">
    <property type="component" value="Unassembled WGS sequence"/>
</dbReference>
<dbReference type="EMBL" id="BKBA01000002">
    <property type="protein sequence ID" value="GEQ12149.1"/>
    <property type="molecule type" value="Genomic_DNA"/>
</dbReference>
<feature type="transmembrane region" description="Helical" evidence="1">
    <location>
        <begin position="12"/>
        <end position="30"/>
    </location>
</feature>
<name>A0A512SW13_9MICO</name>
<proteinExistence type="predicted"/>